<sequence>LVTIFSNTVIQLQAKRPQPGGKPATLSRGSSVTRCTTMQ</sequence>
<name>A0A1A8CMA1_NOTKA</name>
<reference evidence="2" key="2">
    <citation type="submission" date="2016-06" db="EMBL/GenBank/DDBJ databases">
        <title>The genome of a short-lived fish provides insights into sex chromosome evolution and the genetic control of aging.</title>
        <authorList>
            <person name="Reichwald K."/>
            <person name="Felder M."/>
            <person name="Petzold A."/>
            <person name="Koch P."/>
            <person name="Groth M."/>
            <person name="Platzer M."/>
        </authorList>
    </citation>
    <scope>NUCLEOTIDE SEQUENCE</scope>
    <source>
        <tissue evidence="2">Brain</tissue>
    </source>
</reference>
<gene>
    <name evidence="2" type="primary">Nfu_g_1_014900</name>
</gene>
<reference evidence="2" key="1">
    <citation type="submission" date="2016-05" db="EMBL/GenBank/DDBJ databases">
        <authorList>
            <person name="Lavstsen T."/>
            <person name="Jespersen J.S."/>
        </authorList>
    </citation>
    <scope>NUCLEOTIDE SEQUENCE</scope>
    <source>
        <tissue evidence="2">Brain</tissue>
    </source>
</reference>
<evidence type="ECO:0000313" key="2">
    <source>
        <dbReference type="EMBL" id="SBP79885.1"/>
    </source>
</evidence>
<feature type="region of interest" description="Disordered" evidence="1">
    <location>
        <begin position="15"/>
        <end position="39"/>
    </location>
</feature>
<organism evidence="2">
    <name type="scientific">Nothobranchius kadleci</name>
    <name type="common">African annual killifish</name>
    <dbReference type="NCBI Taxonomy" id="1051664"/>
    <lineage>
        <taxon>Eukaryota</taxon>
        <taxon>Metazoa</taxon>
        <taxon>Chordata</taxon>
        <taxon>Craniata</taxon>
        <taxon>Vertebrata</taxon>
        <taxon>Euteleostomi</taxon>
        <taxon>Actinopterygii</taxon>
        <taxon>Neopterygii</taxon>
        <taxon>Teleostei</taxon>
        <taxon>Neoteleostei</taxon>
        <taxon>Acanthomorphata</taxon>
        <taxon>Ovalentaria</taxon>
        <taxon>Atherinomorphae</taxon>
        <taxon>Cyprinodontiformes</taxon>
        <taxon>Nothobranchiidae</taxon>
        <taxon>Nothobranchius</taxon>
    </lineage>
</organism>
<dbReference type="EMBL" id="HADZ01015944">
    <property type="protein sequence ID" value="SBP79885.1"/>
    <property type="molecule type" value="Transcribed_RNA"/>
</dbReference>
<feature type="non-terminal residue" evidence="2">
    <location>
        <position position="39"/>
    </location>
</feature>
<feature type="non-terminal residue" evidence="2">
    <location>
        <position position="1"/>
    </location>
</feature>
<evidence type="ECO:0000256" key="1">
    <source>
        <dbReference type="SAM" id="MobiDB-lite"/>
    </source>
</evidence>
<accession>A0A1A8CMA1</accession>
<dbReference type="AlphaFoldDB" id="A0A1A8CMA1"/>
<feature type="compositionally biased region" description="Polar residues" evidence="1">
    <location>
        <begin position="27"/>
        <end position="39"/>
    </location>
</feature>
<protein>
    <submittedName>
        <fullName evidence="2">Uncharacterized protein</fullName>
    </submittedName>
</protein>
<proteinExistence type="predicted"/>